<dbReference type="SUPFAM" id="SSF56672">
    <property type="entry name" value="DNA/RNA polymerases"/>
    <property type="match status" value="1"/>
</dbReference>
<dbReference type="HOGENOM" id="CLU_655666_0_0_1"/>
<dbReference type="Gene3D" id="3.10.10.10">
    <property type="entry name" value="HIV Type 1 Reverse Transcriptase, subunit A, domain 1"/>
    <property type="match status" value="1"/>
</dbReference>
<dbReference type="InterPro" id="IPR043128">
    <property type="entry name" value="Rev_trsase/Diguanyl_cyclase"/>
</dbReference>
<dbReference type="OrthoDB" id="3363652at2759"/>
<dbReference type="InterPro" id="IPR000477">
    <property type="entry name" value="RT_dom"/>
</dbReference>
<keyword evidence="4" id="KW-1185">Reference proteome</keyword>
<organism evidence="3 4">
    <name type="scientific">Moniliophthora roreri (strain MCA 2997)</name>
    <name type="common">Cocoa frosty pod rot fungus</name>
    <name type="synonym">Crinipellis roreri</name>
    <dbReference type="NCBI Taxonomy" id="1381753"/>
    <lineage>
        <taxon>Eukaryota</taxon>
        <taxon>Fungi</taxon>
        <taxon>Dikarya</taxon>
        <taxon>Basidiomycota</taxon>
        <taxon>Agaricomycotina</taxon>
        <taxon>Agaricomycetes</taxon>
        <taxon>Agaricomycetidae</taxon>
        <taxon>Agaricales</taxon>
        <taxon>Marasmiineae</taxon>
        <taxon>Marasmiaceae</taxon>
        <taxon>Moniliophthora</taxon>
    </lineage>
</organism>
<gene>
    <name evidence="3" type="ORF">Moror_14765</name>
</gene>
<protein>
    <submittedName>
        <fullName evidence="3">Krab-a domain-containing protein</fullName>
    </submittedName>
</protein>
<reference evidence="3 4" key="1">
    <citation type="journal article" date="2014" name="BMC Genomics">
        <title>Genome and secretome analysis of the hemibiotrophic fungal pathogen, Moniliophthora roreri, which causes frosty pod rot disease of cacao: mechanisms of the biotrophic and necrotrophic phases.</title>
        <authorList>
            <person name="Meinhardt L.W."/>
            <person name="Costa G.G.L."/>
            <person name="Thomazella D.P.T."/>
            <person name="Teixeira P.J.P.L."/>
            <person name="Carazzolle M.F."/>
            <person name="Schuster S.C."/>
            <person name="Carlson J.E."/>
            <person name="Guiltinan M.J."/>
            <person name="Mieczkowski P."/>
            <person name="Farmer A."/>
            <person name="Ramaraj T."/>
            <person name="Crozier J."/>
            <person name="Davis R.E."/>
            <person name="Shao J."/>
            <person name="Melnick R.L."/>
            <person name="Pereira G.A.G."/>
            <person name="Bailey B.A."/>
        </authorList>
    </citation>
    <scope>NUCLEOTIDE SEQUENCE [LARGE SCALE GENOMIC DNA]</scope>
    <source>
        <strain evidence="3 4">MCA 2997</strain>
    </source>
</reference>
<dbReference type="EMBL" id="AWSO01000654">
    <property type="protein sequence ID" value="ESK88379.1"/>
    <property type="molecule type" value="Genomic_DNA"/>
</dbReference>
<feature type="domain" description="Reverse transcriptase" evidence="2">
    <location>
        <begin position="200"/>
        <end position="306"/>
    </location>
</feature>
<feature type="compositionally biased region" description="Polar residues" evidence="1">
    <location>
        <begin position="107"/>
        <end position="121"/>
    </location>
</feature>
<dbReference type="Gene3D" id="3.30.70.270">
    <property type="match status" value="2"/>
</dbReference>
<evidence type="ECO:0000313" key="3">
    <source>
        <dbReference type="EMBL" id="ESK88379.1"/>
    </source>
</evidence>
<dbReference type="PANTHER" id="PTHR33064:SF37">
    <property type="entry name" value="RIBONUCLEASE H"/>
    <property type="match status" value="1"/>
</dbReference>
<evidence type="ECO:0000256" key="1">
    <source>
        <dbReference type="SAM" id="MobiDB-lite"/>
    </source>
</evidence>
<feature type="region of interest" description="Disordered" evidence="1">
    <location>
        <begin position="107"/>
        <end position="127"/>
    </location>
</feature>
<proteinExistence type="predicted"/>
<dbReference type="KEGG" id="mrr:Moror_14765"/>
<dbReference type="Proteomes" id="UP000017559">
    <property type="component" value="Unassembled WGS sequence"/>
</dbReference>
<dbReference type="Pfam" id="PF00078">
    <property type="entry name" value="RVT_1"/>
    <property type="match status" value="1"/>
</dbReference>
<evidence type="ECO:0000259" key="2">
    <source>
        <dbReference type="Pfam" id="PF00078"/>
    </source>
</evidence>
<dbReference type="PANTHER" id="PTHR33064">
    <property type="entry name" value="POL PROTEIN"/>
    <property type="match status" value="1"/>
</dbReference>
<comment type="caution">
    <text evidence="3">The sequence shown here is derived from an EMBL/GenBank/DDBJ whole genome shotgun (WGS) entry which is preliminary data.</text>
</comment>
<feature type="compositionally biased region" description="Basic and acidic residues" evidence="1">
    <location>
        <begin position="12"/>
        <end position="35"/>
    </location>
</feature>
<dbReference type="AlphaFoldDB" id="V2Y9L8"/>
<feature type="region of interest" description="Disordered" evidence="1">
    <location>
        <begin position="1"/>
        <end position="50"/>
    </location>
</feature>
<name>V2Y9L8_MONRO</name>
<evidence type="ECO:0000313" key="4">
    <source>
        <dbReference type="Proteomes" id="UP000017559"/>
    </source>
</evidence>
<dbReference type="InterPro" id="IPR043502">
    <property type="entry name" value="DNA/RNA_pol_sf"/>
</dbReference>
<sequence length="419" mass="47076">MENNTGEAGIESGREEQVQEEEKQAEKQVQSDKHRNSLGGSSAPPSRGVLNKKFTEIDTQTHMIPNADPKRTQTKMQKVMIEEVEDEDETCRKKRNQMCANSVEGSNALSSRGVSCSNLQPEPSHVTDNETLETVPVCVLDSSMEIDQTNPSHDLIPKEMDTDGKPNIFTRNDGPEGAFRREQIQKLLKQIKIGNNLTLAQKQAKQQALSGHHWLNLIDFASGFYAMDIDPKSRPYTAFYVKGKGYFQCAKMPFGLTGAPSTFAHMTATHLHDFIADGTLELFVDDGGSGMDEFEEGIEKLEKIFKQKESLQEEKLVQMASPDPAKLTAVVNWEQPEDALNLSSFLGITSHFCDLIKGYAQIEGLLQNLLKQVSLKPNCSCMEWRNTYRNFKLDNTRWKMEHIKSFIALKQALTSEPIL</sequence>
<dbReference type="InterPro" id="IPR051320">
    <property type="entry name" value="Viral_Replic_Matur_Polypro"/>
</dbReference>
<accession>V2Y9L8</accession>